<evidence type="ECO:0000313" key="5">
    <source>
        <dbReference type="EMBL" id="RKR73583.1"/>
    </source>
</evidence>
<reference evidence="5 6" key="1">
    <citation type="submission" date="2018-10" db="EMBL/GenBank/DDBJ databases">
        <title>Sequencing the genomes of 1000 actinobacteria strains.</title>
        <authorList>
            <person name="Klenk H.-P."/>
        </authorList>
    </citation>
    <scope>NUCLEOTIDE SEQUENCE [LARGE SCALE GENOMIC DNA]</scope>
    <source>
        <strain evidence="5 6">DSM 17894</strain>
    </source>
</reference>
<dbReference type="SUPFAM" id="SSF49265">
    <property type="entry name" value="Fibronectin type III"/>
    <property type="match status" value="1"/>
</dbReference>
<dbReference type="SMART" id="SM00060">
    <property type="entry name" value="FN3"/>
    <property type="match status" value="1"/>
</dbReference>
<name>A0A495IC56_9MICO</name>
<organism evidence="5 6">
    <name type="scientific">Frondihabitans australicus</name>
    <dbReference type="NCBI Taxonomy" id="386892"/>
    <lineage>
        <taxon>Bacteria</taxon>
        <taxon>Bacillati</taxon>
        <taxon>Actinomycetota</taxon>
        <taxon>Actinomycetes</taxon>
        <taxon>Micrococcales</taxon>
        <taxon>Microbacteriaceae</taxon>
        <taxon>Frondihabitans</taxon>
    </lineage>
</organism>
<dbReference type="InterPro" id="IPR036116">
    <property type="entry name" value="FN3_sf"/>
</dbReference>
<keyword evidence="2" id="KW-0119">Carbohydrate metabolism</keyword>
<sequence>MKRTTLVAAVAITAGALAAVGLSSAGVAQASAPVITKPNAIIQLAAANPYVAGAQSFADSGFTFSYADTTRGILATATPKGSFLQFNVAPPVGKPLVAGTYLYPGGDDTTLVPLADAAPHAPGDIMDVLDVASSPTDGTITRFDAVIEGVGEFRFGENESASAVIVGSRHIVFPESFVGSPALTSVETLHNTGTSKVALGTPVTSGQSHAAYRVSQSTCGASLAAGATCSLLIGFSPTTGGPADAALTIPVGTTTETVSLSGTAYLGTSSITVGGSDPVDKGVTTSAVAGKAAMYEAHGGEYSFEADDPSTGDEIANVVLEAPNYGTLPLGSRKTGYILDLNGYGVRATVHSLGCDTTGSEDVKAFTTDATGFATMADVTFSQTCDSDPHVQTGSVLWQYRSDTTAPAATTALTVSSTKATWKASTSSDSSYVVARLVEGDGRGATVTSGTPLTVSGASAALPALQANEQYTVALFDVDTSGNVSAVTEKTFGTAPTVVTAPGAPTALHAVAGPNGTATVTFTPPTSTGGLPITSYRLSSPYGGTPVTGTSTTLTIGGLKKGAKYWFVVIASNAAGSGAQPLASNTITAT</sequence>
<dbReference type="Pfam" id="PF00041">
    <property type="entry name" value="fn3"/>
    <property type="match status" value="1"/>
</dbReference>
<dbReference type="Gene3D" id="2.60.40.10">
    <property type="entry name" value="Immunoglobulins"/>
    <property type="match status" value="2"/>
</dbReference>
<feature type="chain" id="PRO_5039385410" evidence="3">
    <location>
        <begin position="19"/>
        <end position="590"/>
    </location>
</feature>
<comment type="caution">
    <text evidence="5">The sequence shown here is derived from an EMBL/GenBank/DDBJ whole genome shotgun (WGS) entry which is preliminary data.</text>
</comment>
<dbReference type="OrthoDB" id="5023291at2"/>
<dbReference type="GO" id="GO:0000272">
    <property type="term" value="P:polysaccharide catabolic process"/>
    <property type="evidence" value="ECO:0007669"/>
    <property type="project" value="UniProtKB-KW"/>
</dbReference>
<keyword evidence="1" id="KW-0378">Hydrolase</keyword>
<dbReference type="InterPro" id="IPR003961">
    <property type="entry name" value="FN3_dom"/>
</dbReference>
<keyword evidence="1" id="KW-0326">Glycosidase</keyword>
<evidence type="ECO:0000256" key="1">
    <source>
        <dbReference type="ARBA" id="ARBA00023295"/>
    </source>
</evidence>
<dbReference type="CDD" id="cd00063">
    <property type="entry name" value="FN3"/>
    <property type="match status" value="1"/>
</dbReference>
<accession>A0A495IC56</accession>
<feature type="signal peptide" evidence="3">
    <location>
        <begin position="1"/>
        <end position="18"/>
    </location>
</feature>
<proteinExistence type="predicted"/>
<dbReference type="InterPro" id="IPR013783">
    <property type="entry name" value="Ig-like_fold"/>
</dbReference>
<dbReference type="GO" id="GO:0016798">
    <property type="term" value="F:hydrolase activity, acting on glycosyl bonds"/>
    <property type="evidence" value="ECO:0007669"/>
    <property type="project" value="UniProtKB-KW"/>
</dbReference>
<keyword evidence="2" id="KW-0624">Polysaccharide degradation</keyword>
<evidence type="ECO:0000313" key="6">
    <source>
        <dbReference type="Proteomes" id="UP000280008"/>
    </source>
</evidence>
<dbReference type="PROSITE" id="PS50853">
    <property type="entry name" value="FN3"/>
    <property type="match status" value="1"/>
</dbReference>
<dbReference type="AlphaFoldDB" id="A0A495IC56"/>
<feature type="domain" description="Fibronectin type-III" evidence="4">
    <location>
        <begin position="504"/>
        <end position="590"/>
    </location>
</feature>
<protein>
    <submittedName>
        <fullName evidence="5">Fibronectin type III domain protein</fullName>
    </submittedName>
</protein>
<evidence type="ECO:0000256" key="2">
    <source>
        <dbReference type="ARBA" id="ARBA00023326"/>
    </source>
</evidence>
<gene>
    <name evidence="5" type="ORF">C8E83_0676</name>
</gene>
<keyword evidence="3" id="KW-0732">Signal</keyword>
<keyword evidence="6" id="KW-1185">Reference proteome</keyword>
<evidence type="ECO:0000256" key="3">
    <source>
        <dbReference type="SAM" id="SignalP"/>
    </source>
</evidence>
<dbReference type="Proteomes" id="UP000280008">
    <property type="component" value="Unassembled WGS sequence"/>
</dbReference>
<dbReference type="RefSeq" id="WP_121368435.1">
    <property type="nucleotide sequence ID" value="NZ_RBKS01000001.1"/>
</dbReference>
<dbReference type="EMBL" id="RBKS01000001">
    <property type="protein sequence ID" value="RKR73583.1"/>
    <property type="molecule type" value="Genomic_DNA"/>
</dbReference>
<evidence type="ECO:0000259" key="4">
    <source>
        <dbReference type="PROSITE" id="PS50853"/>
    </source>
</evidence>